<reference evidence="1" key="2">
    <citation type="journal article" date="2020" name="Nat. Commun.">
        <title>Large-scale genome sequencing of mycorrhizal fungi provides insights into the early evolution of symbiotic traits.</title>
        <authorList>
            <person name="Miyauchi S."/>
            <person name="Kiss E."/>
            <person name="Kuo A."/>
            <person name="Drula E."/>
            <person name="Kohler A."/>
            <person name="Sanchez-Garcia M."/>
            <person name="Morin E."/>
            <person name="Andreopoulos B."/>
            <person name="Barry K.W."/>
            <person name="Bonito G."/>
            <person name="Buee M."/>
            <person name="Carver A."/>
            <person name="Chen C."/>
            <person name="Cichocki N."/>
            <person name="Clum A."/>
            <person name="Culley D."/>
            <person name="Crous P.W."/>
            <person name="Fauchery L."/>
            <person name="Girlanda M."/>
            <person name="Hayes R.D."/>
            <person name="Keri Z."/>
            <person name="LaButti K."/>
            <person name="Lipzen A."/>
            <person name="Lombard V."/>
            <person name="Magnuson J."/>
            <person name="Maillard F."/>
            <person name="Murat C."/>
            <person name="Nolan M."/>
            <person name="Ohm R.A."/>
            <person name="Pangilinan J."/>
            <person name="Pereira M.F."/>
            <person name="Perotto S."/>
            <person name="Peter M."/>
            <person name="Pfister S."/>
            <person name="Riley R."/>
            <person name="Sitrit Y."/>
            <person name="Stielow J.B."/>
            <person name="Szollosi G."/>
            <person name="Zifcakova L."/>
            <person name="Stursova M."/>
            <person name="Spatafora J.W."/>
            <person name="Tedersoo L."/>
            <person name="Vaario L.M."/>
            <person name="Yamada A."/>
            <person name="Yan M."/>
            <person name="Wang P."/>
            <person name="Xu J."/>
            <person name="Bruns T."/>
            <person name="Baldrian P."/>
            <person name="Vilgalys R."/>
            <person name="Dunand C."/>
            <person name="Henrissat B."/>
            <person name="Grigoriev I.V."/>
            <person name="Hibbett D."/>
            <person name="Nagy L.G."/>
            <person name="Martin F.M."/>
        </authorList>
    </citation>
    <scope>NUCLEOTIDE SEQUENCE</scope>
    <source>
        <strain evidence="1">P2</strain>
    </source>
</reference>
<sequence>MVRGSKGAVVRVYIVRHGETQENRDGIIQGQRDTSLNATGMEQARMVGEALKDAKLGIAFSSDLSRAAKTAEAILLHHPGISLHKQVELRERGMGELEGKRADVILGRAPRVMEPISKMTARANVWWYEAVIAWIKAQDAVEPVNGREATKGRRDVLIVSHGGLIGILLRNLCKGTVRVEKGVRLAKCMNASITVIEIDSTSGKGKMIRYSDVSHLTGPMVEENVDVQNVDALPNE</sequence>
<protein>
    <submittedName>
        <fullName evidence="1">Phosphoglycerate mutase-like protein</fullName>
    </submittedName>
</protein>
<name>A0ACB6ZHF3_THEGA</name>
<comment type="caution">
    <text evidence="1">The sequence shown here is derived from an EMBL/GenBank/DDBJ whole genome shotgun (WGS) entry which is preliminary data.</text>
</comment>
<gene>
    <name evidence="1" type="ORF">BDM02DRAFT_2002468</name>
</gene>
<dbReference type="Proteomes" id="UP000886501">
    <property type="component" value="Unassembled WGS sequence"/>
</dbReference>
<keyword evidence="2" id="KW-1185">Reference proteome</keyword>
<dbReference type="EMBL" id="MU118004">
    <property type="protein sequence ID" value="KAF9649009.1"/>
    <property type="molecule type" value="Genomic_DNA"/>
</dbReference>
<reference evidence="1" key="1">
    <citation type="submission" date="2019-10" db="EMBL/GenBank/DDBJ databases">
        <authorList>
            <consortium name="DOE Joint Genome Institute"/>
            <person name="Kuo A."/>
            <person name="Miyauchi S."/>
            <person name="Kiss E."/>
            <person name="Drula E."/>
            <person name="Kohler A."/>
            <person name="Sanchez-Garcia M."/>
            <person name="Andreopoulos B."/>
            <person name="Barry K.W."/>
            <person name="Bonito G."/>
            <person name="Buee M."/>
            <person name="Carver A."/>
            <person name="Chen C."/>
            <person name="Cichocki N."/>
            <person name="Clum A."/>
            <person name="Culley D."/>
            <person name="Crous P.W."/>
            <person name="Fauchery L."/>
            <person name="Girlanda M."/>
            <person name="Hayes R."/>
            <person name="Keri Z."/>
            <person name="Labutti K."/>
            <person name="Lipzen A."/>
            <person name="Lombard V."/>
            <person name="Magnuson J."/>
            <person name="Maillard F."/>
            <person name="Morin E."/>
            <person name="Murat C."/>
            <person name="Nolan M."/>
            <person name="Ohm R."/>
            <person name="Pangilinan J."/>
            <person name="Pereira M."/>
            <person name="Perotto S."/>
            <person name="Peter M."/>
            <person name="Riley R."/>
            <person name="Sitrit Y."/>
            <person name="Stielow B."/>
            <person name="Szollosi G."/>
            <person name="Zifcakova L."/>
            <person name="Stursova M."/>
            <person name="Spatafora J.W."/>
            <person name="Tedersoo L."/>
            <person name="Vaario L.-M."/>
            <person name="Yamada A."/>
            <person name="Yan M."/>
            <person name="Wang P."/>
            <person name="Xu J."/>
            <person name="Bruns T."/>
            <person name="Baldrian P."/>
            <person name="Vilgalys R."/>
            <person name="Henrissat B."/>
            <person name="Grigoriev I.V."/>
            <person name="Hibbett D."/>
            <person name="Nagy L.G."/>
            <person name="Martin F.M."/>
        </authorList>
    </citation>
    <scope>NUCLEOTIDE SEQUENCE</scope>
    <source>
        <strain evidence="1">P2</strain>
    </source>
</reference>
<organism evidence="1 2">
    <name type="scientific">Thelephora ganbajun</name>
    <name type="common">Ganba fungus</name>
    <dbReference type="NCBI Taxonomy" id="370292"/>
    <lineage>
        <taxon>Eukaryota</taxon>
        <taxon>Fungi</taxon>
        <taxon>Dikarya</taxon>
        <taxon>Basidiomycota</taxon>
        <taxon>Agaricomycotina</taxon>
        <taxon>Agaricomycetes</taxon>
        <taxon>Thelephorales</taxon>
        <taxon>Thelephoraceae</taxon>
        <taxon>Thelephora</taxon>
    </lineage>
</organism>
<accession>A0ACB6ZHF3</accession>
<evidence type="ECO:0000313" key="1">
    <source>
        <dbReference type="EMBL" id="KAF9649009.1"/>
    </source>
</evidence>
<evidence type="ECO:0000313" key="2">
    <source>
        <dbReference type="Proteomes" id="UP000886501"/>
    </source>
</evidence>
<proteinExistence type="predicted"/>